<comment type="caution">
    <text evidence="6">The sequence shown here is derived from an EMBL/GenBank/DDBJ whole genome shotgun (WGS) entry which is preliminary data.</text>
</comment>
<reference evidence="6 7" key="1">
    <citation type="submission" date="2013-06" db="EMBL/GenBank/DDBJ databases">
        <title>The draft sequence of the Mycobacterium elephantis genome.</title>
        <authorList>
            <person name="Pettersson F.B."/>
            <person name="Das S."/>
            <person name="Dasgupta S."/>
            <person name="Bhattacharya A."/>
            <person name="Kirsebom L.A."/>
        </authorList>
    </citation>
    <scope>NUCLEOTIDE SEQUENCE [LARGE SCALE GENOMIC DNA]</scope>
    <source>
        <strain evidence="6 7">DSM 44368</strain>
    </source>
</reference>
<dbReference type="InterPro" id="IPR036388">
    <property type="entry name" value="WH-like_DNA-bd_sf"/>
</dbReference>
<evidence type="ECO:0000259" key="5">
    <source>
        <dbReference type="PROSITE" id="PS50987"/>
    </source>
</evidence>
<evidence type="ECO:0000256" key="4">
    <source>
        <dbReference type="SAM" id="MobiDB-lite"/>
    </source>
</evidence>
<keyword evidence="1" id="KW-0805">Transcription regulation</keyword>
<dbReference type="RefSeq" id="WP_164890004.1">
    <property type="nucleotide sequence ID" value="NZ_ATDN01000001.1"/>
</dbReference>
<evidence type="ECO:0000313" key="7">
    <source>
        <dbReference type="Proteomes" id="UP000287177"/>
    </source>
</evidence>
<name>A0A439E0Q4_9MYCO</name>
<sequence length="132" mass="13771">MKTVSTLAEKAGNAGSAPDTVDDAAHDHGGAPLPELPPRDVLDTSGDLLRALAAPVRIAIVLQLRESARCVHELVDALGVPQPLVSQHLRILKAAGVVAGERSGREVMYRLVDDHLAEIVVAAVTHAGEGQP</sequence>
<dbReference type="InterPro" id="IPR001845">
    <property type="entry name" value="HTH_ArsR_DNA-bd_dom"/>
</dbReference>
<evidence type="ECO:0000256" key="2">
    <source>
        <dbReference type="ARBA" id="ARBA00023125"/>
    </source>
</evidence>
<evidence type="ECO:0000313" key="6">
    <source>
        <dbReference type="EMBL" id="RWA23992.1"/>
    </source>
</evidence>
<dbReference type="Pfam" id="PF01022">
    <property type="entry name" value="HTH_5"/>
    <property type="match status" value="1"/>
</dbReference>
<dbReference type="PRINTS" id="PR00778">
    <property type="entry name" value="HTHARSR"/>
</dbReference>
<protein>
    <submittedName>
        <fullName evidence="6">ArsR family transcriptional regulator</fullName>
    </submittedName>
</protein>
<dbReference type="Gene3D" id="1.10.10.10">
    <property type="entry name" value="Winged helix-like DNA-binding domain superfamily/Winged helix DNA-binding domain"/>
    <property type="match status" value="1"/>
</dbReference>
<feature type="domain" description="HTH arsR-type" evidence="5">
    <location>
        <begin position="37"/>
        <end position="131"/>
    </location>
</feature>
<dbReference type="InterPro" id="IPR036390">
    <property type="entry name" value="WH_DNA-bd_sf"/>
</dbReference>
<dbReference type="Proteomes" id="UP000287177">
    <property type="component" value="Unassembled WGS sequence"/>
</dbReference>
<dbReference type="SUPFAM" id="SSF46785">
    <property type="entry name" value="Winged helix' DNA-binding domain"/>
    <property type="match status" value="1"/>
</dbReference>
<dbReference type="GO" id="GO:0003677">
    <property type="term" value="F:DNA binding"/>
    <property type="evidence" value="ECO:0007669"/>
    <property type="project" value="UniProtKB-KW"/>
</dbReference>
<proteinExistence type="predicted"/>
<evidence type="ECO:0000256" key="3">
    <source>
        <dbReference type="ARBA" id="ARBA00023163"/>
    </source>
</evidence>
<dbReference type="InterPro" id="IPR051011">
    <property type="entry name" value="Metal_resp_trans_reg"/>
</dbReference>
<dbReference type="PANTHER" id="PTHR43132">
    <property type="entry name" value="ARSENICAL RESISTANCE OPERON REPRESSOR ARSR-RELATED"/>
    <property type="match status" value="1"/>
</dbReference>
<gene>
    <name evidence="6" type="ORF">MELE44368_01930</name>
</gene>
<dbReference type="NCBIfam" id="NF033788">
    <property type="entry name" value="HTH_metalloreg"/>
    <property type="match status" value="1"/>
</dbReference>
<dbReference type="PROSITE" id="PS50987">
    <property type="entry name" value="HTH_ARSR_2"/>
    <property type="match status" value="1"/>
</dbReference>
<keyword evidence="3" id="KW-0804">Transcription</keyword>
<evidence type="ECO:0000256" key="1">
    <source>
        <dbReference type="ARBA" id="ARBA00023015"/>
    </source>
</evidence>
<dbReference type="InterPro" id="IPR011991">
    <property type="entry name" value="ArsR-like_HTH"/>
</dbReference>
<feature type="region of interest" description="Disordered" evidence="4">
    <location>
        <begin position="1"/>
        <end position="39"/>
    </location>
</feature>
<dbReference type="EMBL" id="ATDN01000001">
    <property type="protein sequence ID" value="RWA23992.1"/>
    <property type="molecule type" value="Genomic_DNA"/>
</dbReference>
<accession>A0A439E0Q4</accession>
<dbReference type="SMART" id="SM00418">
    <property type="entry name" value="HTH_ARSR"/>
    <property type="match status" value="1"/>
</dbReference>
<dbReference type="GO" id="GO:0003700">
    <property type="term" value="F:DNA-binding transcription factor activity"/>
    <property type="evidence" value="ECO:0007669"/>
    <property type="project" value="InterPro"/>
</dbReference>
<dbReference type="PANTHER" id="PTHR43132:SF2">
    <property type="entry name" value="ARSENICAL RESISTANCE OPERON REPRESSOR ARSR-RELATED"/>
    <property type="match status" value="1"/>
</dbReference>
<keyword evidence="7" id="KW-1185">Reference proteome</keyword>
<keyword evidence="2" id="KW-0238">DNA-binding</keyword>
<dbReference type="AlphaFoldDB" id="A0A439E0Q4"/>
<dbReference type="CDD" id="cd00090">
    <property type="entry name" value="HTH_ARSR"/>
    <property type="match status" value="1"/>
</dbReference>
<organism evidence="6 7">
    <name type="scientific">Mycolicibacterium elephantis DSM 44368</name>
    <dbReference type="NCBI Taxonomy" id="1335622"/>
    <lineage>
        <taxon>Bacteria</taxon>
        <taxon>Bacillati</taxon>
        <taxon>Actinomycetota</taxon>
        <taxon>Actinomycetes</taxon>
        <taxon>Mycobacteriales</taxon>
        <taxon>Mycobacteriaceae</taxon>
        <taxon>Mycolicibacterium</taxon>
    </lineage>
</organism>